<evidence type="ECO:0000313" key="2">
    <source>
        <dbReference type="Proteomes" id="UP001165064"/>
    </source>
</evidence>
<keyword evidence="2" id="KW-1185">Reference proteome</keyword>
<reference evidence="1" key="1">
    <citation type="submission" date="2023-04" db="EMBL/GenBank/DDBJ databases">
        <title>Ambrosiozyma monospora NBRC 10751.</title>
        <authorList>
            <person name="Ichikawa N."/>
            <person name="Sato H."/>
            <person name="Tonouchi N."/>
        </authorList>
    </citation>
    <scope>NUCLEOTIDE SEQUENCE</scope>
    <source>
        <strain evidence="1">NBRC 10751</strain>
    </source>
</reference>
<evidence type="ECO:0000313" key="1">
    <source>
        <dbReference type="EMBL" id="GME97911.1"/>
    </source>
</evidence>
<gene>
    <name evidence="1" type="ORF">Amon02_001035900</name>
</gene>
<protein>
    <submittedName>
        <fullName evidence="1">Unnamed protein product</fullName>
    </submittedName>
</protein>
<comment type="caution">
    <text evidence="1">The sequence shown here is derived from an EMBL/GenBank/DDBJ whole genome shotgun (WGS) entry which is preliminary data.</text>
</comment>
<sequence>MTDKKDPKATSQASTVPAATASTSAAANVSKPGPPPQKTLTNKELKELKKKEKAAKRAAAKAAHGGGSNPDQQHGKSNNNNNKSQKPKTASQLKKQMNSAKIKDTDVKIPAMFSHLETREQRIAASPTIASIVHPSILALTLKISTDI</sequence>
<organism evidence="1 2">
    <name type="scientific">Ambrosiozyma monospora</name>
    <name type="common">Yeast</name>
    <name type="synonym">Endomycopsis monosporus</name>
    <dbReference type="NCBI Taxonomy" id="43982"/>
    <lineage>
        <taxon>Eukaryota</taxon>
        <taxon>Fungi</taxon>
        <taxon>Dikarya</taxon>
        <taxon>Ascomycota</taxon>
        <taxon>Saccharomycotina</taxon>
        <taxon>Pichiomycetes</taxon>
        <taxon>Pichiales</taxon>
        <taxon>Pichiaceae</taxon>
        <taxon>Ambrosiozyma</taxon>
    </lineage>
</organism>
<name>A0ACB5TY89_AMBMO</name>
<dbReference type="EMBL" id="BSXS01010295">
    <property type="protein sequence ID" value="GME97911.1"/>
    <property type="molecule type" value="Genomic_DNA"/>
</dbReference>
<proteinExistence type="predicted"/>
<accession>A0ACB5TY89</accession>
<dbReference type="Proteomes" id="UP001165064">
    <property type="component" value="Unassembled WGS sequence"/>
</dbReference>